<dbReference type="PANTHER" id="PTHR46390">
    <property type="entry name" value="MANNOSE-1-PHOSPHATE GUANYLYLTRANSFERASE"/>
    <property type="match status" value="1"/>
</dbReference>
<reference evidence="2 3" key="1">
    <citation type="submission" date="2023-08" db="EMBL/GenBank/DDBJ databases">
        <title>genomic of DY56.</title>
        <authorList>
            <person name="Wang Y."/>
        </authorList>
    </citation>
    <scope>NUCLEOTIDE SEQUENCE [LARGE SCALE GENOMIC DNA]</scope>
    <source>
        <strain evidence="2 3">DY56-A-20</strain>
    </source>
</reference>
<dbReference type="CDD" id="cd02509">
    <property type="entry name" value="GDP-M1P_Guanylyltransferase"/>
    <property type="match status" value="1"/>
</dbReference>
<name>A0ABT9H556_9SPHN</name>
<dbReference type="Pfam" id="PF00483">
    <property type="entry name" value="NTP_transferase"/>
    <property type="match status" value="1"/>
</dbReference>
<evidence type="ECO:0000259" key="1">
    <source>
        <dbReference type="Pfam" id="PF00483"/>
    </source>
</evidence>
<dbReference type="Gene3D" id="3.90.550.10">
    <property type="entry name" value="Spore Coat Polysaccharide Biosynthesis Protein SpsA, Chain A"/>
    <property type="match status" value="1"/>
</dbReference>
<dbReference type="Proteomes" id="UP001235664">
    <property type="component" value="Unassembled WGS sequence"/>
</dbReference>
<evidence type="ECO:0000313" key="2">
    <source>
        <dbReference type="EMBL" id="MDP4538015.1"/>
    </source>
</evidence>
<comment type="caution">
    <text evidence="2">The sequence shown here is derived from an EMBL/GenBank/DDBJ whole genome shotgun (WGS) entry which is preliminary data.</text>
</comment>
<proteinExistence type="predicted"/>
<dbReference type="InterPro" id="IPR051161">
    <property type="entry name" value="Mannose-6P_isomerase_type2"/>
</dbReference>
<gene>
    <name evidence="2" type="ORF">Q9K01_00045</name>
</gene>
<sequence>MPQIVPVILCGGSGTRLWPRSRASKPKPFLPLIGEGSLFEATLDRCSGGDFSSATIVTGAAHLGHVRAQGEGRNLSIIVEPAARNTAPAIALAAARLPHDQIMLICPSDHHIADTKAFAAAATTAAKLAREGWLVAFGIEATRAETGFGYIRRGEPLAGDARRIAQFVEKPDRARAEKYLADGGYFWNGGIFCFTAGRYLKELSRTRPAMAQAVQIAVAHGHVDEECFHPDGNAFAAIVGDSIDYAVMEEAEDAAVVPVSMGWSDIGNWPSLQEARGGGLDGNVTRGPAELVNCRDVMTDSDGPRVSVVGMEDVIVVVDGDEVLVTSHAGAQKVGQLAGAKNQ</sequence>
<dbReference type="SUPFAM" id="SSF53448">
    <property type="entry name" value="Nucleotide-diphospho-sugar transferases"/>
    <property type="match status" value="1"/>
</dbReference>
<dbReference type="EMBL" id="JAVAIL010000001">
    <property type="protein sequence ID" value="MDP4538015.1"/>
    <property type="molecule type" value="Genomic_DNA"/>
</dbReference>
<dbReference type="SUPFAM" id="SSF159283">
    <property type="entry name" value="Guanosine diphospho-D-mannose pyrophosphorylase/mannose-6-phosphate isomerase linker domain"/>
    <property type="match status" value="1"/>
</dbReference>
<dbReference type="PANTHER" id="PTHR46390:SF1">
    <property type="entry name" value="MANNOSE-1-PHOSPHATE GUANYLYLTRANSFERASE"/>
    <property type="match status" value="1"/>
</dbReference>
<dbReference type="InterPro" id="IPR005835">
    <property type="entry name" value="NTP_transferase_dom"/>
</dbReference>
<dbReference type="InterPro" id="IPR049577">
    <property type="entry name" value="GMPP_N"/>
</dbReference>
<organism evidence="2 3">
    <name type="scientific">Qipengyuania benthica</name>
    <dbReference type="NCBI Taxonomy" id="3067651"/>
    <lineage>
        <taxon>Bacteria</taxon>
        <taxon>Pseudomonadati</taxon>
        <taxon>Pseudomonadota</taxon>
        <taxon>Alphaproteobacteria</taxon>
        <taxon>Sphingomonadales</taxon>
        <taxon>Erythrobacteraceae</taxon>
        <taxon>Qipengyuania</taxon>
    </lineage>
</organism>
<feature type="domain" description="Nucleotidyl transferase" evidence="1">
    <location>
        <begin position="6"/>
        <end position="275"/>
    </location>
</feature>
<keyword evidence="3" id="KW-1185">Reference proteome</keyword>
<accession>A0ABT9H556</accession>
<dbReference type="InterPro" id="IPR029044">
    <property type="entry name" value="Nucleotide-diphossugar_trans"/>
</dbReference>
<dbReference type="RefSeq" id="WP_305928176.1">
    <property type="nucleotide sequence ID" value="NZ_JAVAIL010000001.1"/>
</dbReference>
<evidence type="ECO:0000313" key="3">
    <source>
        <dbReference type="Proteomes" id="UP001235664"/>
    </source>
</evidence>
<protein>
    <submittedName>
        <fullName evidence="2">Sugar phosphate nucleotidyltransferase</fullName>
    </submittedName>
</protein>